<dbReference type="EMBL" id="QGGR01000007">
    <property type="protein sequence ID" value="PWK47534.1"/>
    <property type="molecule type" value="Genomic_DNA"/>
</dbReference>
<protein>
    <submittedName>
        <fullName evidence="3">Type III secretion system (T3SS) SseB-like protein</fullName>
    </submittedName>
</protein>
<evidence type="ECO:0000313" key="3">
    <source>
        <dbReference type="EMBL" id="PWK47534.1"/>
    </source>
</evidence>
<comment type="caution">
    <text evidence="3">The sequence shown here is derived from an EMBL/GenBank/DDBJ whole genome shotgun (WGS) entry which is preliminary data.</text>
</comment>
<organism evidence="3 4">
    <name type="scientific">Actinoplanes xinjiangensis</name>
    <dbReference type="NCBI Taxonomy" id="512350"/>
    <lineage>
        <taxon>Bacteria</taxon>
        <taxon>Bacillati</taxon>
        <taxon>Actinomycetota</taxon>
        <taxon>Actinomycetes</taxon>
        <taxon>Micromonosporales</taxon>
        <taxon>Micromonosporaceae</taxon>
        <taxon>Actinoplanes</taxon>
    </lineage>
</organism>
<dbReference type="RefSeq" id="WP_109593643.1">
    <property type="nucleotide sequence ID" value="NZ_BONA01000045.1"/>
</dbReference>
<evidence type="ECO:0000313" key="4">
    <source>
        <dbReference type="Proteomes" id="UP000245697"/>
    </source>
</evidence>
<reference evidence="3 4" key="1">
    <citation type="submission" date="2018-05" db="EMBL/GenBank/DDBJ databases">
        <title>Genomic Encyclopedia of Archaeal and Bacterial Type Strains, Phase II (KMG-II): from individual species to whole genera.</title>
        <authorList>
            <person name="Goeker M."/>
        </authorList>
    </citation>
    <scope>NUCLEOTIDE SEQUENCE [LARGE SCALE GENOMIC DNA]</scope>
    <source>
        <strain evidence="3 4">DSM 45184</strain>
    </source>
</reference>
<dbReference type="Pfam" id="PF14581">
    <property type="entry name" value="SseB_C"/>
    <property type="match status" value="1"/>
</dbReference>
<dbReference type="OrthoDB" id="3436175at2"/>
<gene>
    <name evidence="3" type="ORF">BC793_107144</name>
</gene>
<dbReference type="AlphaFoldDB" id="A0A316FFD9"/>
<dbReference type="InterPro" id="IPR009839">
    <property type="entry name" value="SseB_N"/>
</dbReference>
<keyword evidence="4" id="KW-1185">Reference proteome</keyword>
<feature type="domain" description="SseB protein N-terminal" evidence="1">
    <location>
        <begin position="15"/>
        <end position="109"/>
    </location>
</feature>
<evidence type="ECO:0000259" key="2">
    <source>
        <dbReference type="Pfam" id="PF14581"/>
    </source>
</evidence>
<dbReference type="InterPro" id="IPR027945">
    <property type="entry name" value="SseB_C"/>
</dbReference>
<dbReference type="Proteomes" id="UP000245697">
    <property type="component" value="Unassembled WGS sequence"/>
</dbReference>
<proteinExistence type="predicted"/>
<sequence>MFPTNTLETTLLHVRRGQSPPEALLSALADQPVWVPLPAGGPLPLTTIGGHPYVTVYTSAEQLARAGAGNRRQIRLTGRQLAERLPVDLGFAVNPGSASSLPVTAESIARIRDHHTPADARVLLGVPHPEPYHLLQALAGGFQAVPGVLEARRALRRIDDGPETLMIGIRPDRHVPTWPREVRAAVEQAARLTPIAHDIEIVLLDEQSSTANWMLTRTAPFYARH</sequence>
<accession>A0A316FFD9</accession>
<dbReference type="Pfam" id="PF07179">
    <property type="entry name" value="SseB"/>
    <property type="match status" value="1"/>
</dbReference>
<name>A0A316FFD9_9ACTN</name>
<feature type="domain" description="SseB protein C-terminal" evidence="2">
    <location>
        <begin position="117"/>
        <end position="224"/>
    </location>
</feature>
<evidence type="ECO:0000259" key="1">
    <source>
        <dbReference type="Pfam" id="PF07179"/>
    </source>
</evidence>